<dbReference type="PANTHER" id="PTHR12673:SF12">
    <property type="entry name" value="FYVE, RHOGEF AND PH DOMAIN-CONTAINING PROTEIN 6"/>
    <property type="match status" value="1"/>
</dbReference>
<name>A0A8C1Y9L0_CYPCA</name>
<dbReference type="SMART" id="SM00325">
    <property type="entry name" value="RhoGEF"/>
    <property type="match status" value="1"/>
</dbReference>
<dbReference type="SMART" id="SM00233">
    <property type="entry name" value="PH"/>
    <property type="match status" value="1"/>
</dbReference>
<feature type="compositionally biased region" description="Polar residues" evidence="1">
    <location>
        <begin position="201"/>
        <end position="211"/>
    </location>
</feature>
<feature type="compositionally biased region" description="Polar residues" evidence="1">
    <location>
        <begin position="151"/>
        <end position="192"/>
    </location>
</feature>
<dbReference type="PROSITE" id="PS50003">
    <property type="entry name" value="PH_DOMAIN"/>
    <property type="match status" value="1"/>
</dbReference>
<protein>
    <submittedName>
        <fullName evidence="4">FYVE, RhoGEF and PH domain containing 6</fullName>
    </submittedName>
</protein>
<evidence type="ECO:0000313" key="4">
    <source>
        <dbReference type="Ensembl" id="ENSCCRP00015091619.1"/>
    </source>
</evidence>
<dbReference type="FunFam" id="2.30.29.30:FF:000158">
    <property type="entry name" value="FYVE, RhoGEF and PH domain containing 6"/>
    <property type="match status" value="1"/>
</dbReference>
<dbReference type="InterPro" id="IPR011993">
    <property type="entry name" value="PH-like_dom_sf"/>
</dbReference>
<dbReference type="PROSITE" id="PS50010">
    <property type="entry name" value="DH_2"/>
    <property type="match status" value="1"/>
</dbReference>
<dbReference type="InterPro" id="IPR051092">
    <property type="entry name" value="FYVE_RhoGEF_PH"/>
</dbReference>
<feature type="region of interest" description="Disordered" evidence="1">
    <location>
        <begin position="129"/>
        <end position="229"/>
    </location>
</feature>
<dbReference type="PANTHER" id="PTHR12673">
    <property type="entry name" value="FACIOGENITAL DYSPLASIA PROTEIN"/>
    <property type="match status" value="1"/>
</dbReference>
<dbReference type="Gene3D" id="1.20.900.10">
    <property type="entry name" value="Dbl homology (DH) domain"/>
    <property type="match status" value="1"/>
</dbReference>
<dbReference type="InterPro" id="IPR001849">
    <property type="entry name" value="PH_domain"/>
</dbReference>
<feature type="region of interest" description="Disordered" evidence="1">
    <location>
        <begin position="432"/>
        <end position="460"/>
    </location>
</feature>
<dbReference type="Ensembl" id="ENSCCRT00015094566.1">
    <property type="protein sequence ID" value="ENSCCRP00015091619.1"/>
    <property type="gene ID" value="ENSCCRG00015036722.1"/>
</dbReference>
<evidence type="ECO:0000256" key="1">
    <source>
        <dbReference type="SAM" id="MobiDB-lite"/>
    </source>
</evidence>
<dbReference type="InterPro" id="IPR035899">
    <property type="entry name" value="DBL_dom_sf"/>
</dbReference>
<dbReference type="Proteomes" id="UP000694700">
    <property type="component" value="Unplaced"/>
</dbReference>
<accession>A0A8C1Y9L0</accession>
<feature type="compositionally biased region" description="Polar residues" evidence="1">
    <location>
        <begin position="260"/>
        <end position="274"/>
    </location>
</feature>
<feature type="region of interest" description="Disordered" evidence="1">
    <location>
        <begin position="1"/>
        <end position="86"/>
    </location>
</feature>
<feature type="domain" description="DH" evidence="3">
    <location>
        <begin position="702"/>
        <end position="890"/>
    </location>
</feature>
<dbReference type="GO" id="GO:0005085">
    <property type="term" value="F:guanyl-nucleotide exchange factor activity"/>
    <property type="evidence" value="ECO:0007669"/>
    <property type="project" value="InterPro"/>
</dbReference>
<dbReference type="Pfam" id="PF00621">
    <property type="entry name" value="RhoGEF"/>
    <property type="match status" value="1"/>
</dbReference>
<proteinExistence type="predicted"/>
<feature type="region of interest" description="Disordered" evidence="1">
    <location>
        <begin position="342"/>
        <end position="363"/>
    </location>
</feature>
<feature type="compositionally biased region" description="Pro residues" evidence="1">
    <location>
        <begin position="214"/>
        <end position="224"/>
    </location>
</feature>
<dbReference type="CDD" id="cd00160">
    <property type="entry name" value="RhoGEF"/>
    <property type="match status" value="1"/>
</dbReference>
<dbReference type="GO" id="GO:0005737">
    <property type="term" value="C:cytoplasm"/>
    <property type="evidence" value="ECO:0007669"/>
    <property type="project" value="TreeGrafter"/>
</dbReference>
<dbReference type="AlphaFoldDB" id="A0A8C1Y9L0"/>
<dbReference type="Gene3D" id="2.30.29.30">
    <property type="entry name" value="Pleckstrin-homology domain (PH domain)/Phosphotyrosine-binding domain (PTB)"/>
    <property type="match status" value="1"/>
</dbReference>
<feature type="compositionally biased region" description="Basic and acidic residues" evidence="1">
    <location>
        <begin position="133"/>
        <end position="145"/>
    </location>
</feature>
<reference evidence="4" key="1">
    <citation type="submission" date="2025-08" db="UniProtKB">
        <authorList>
            <consortium name="Ensembl"/>
        </authorList>
    </citation>
    <scope>IDENTIFICATION</scope>
</reference>
<dbReference type="Pfam" id="PF00169">
    <property type="entry name" value="PH"/>
    <property type="match status" value="1"/>
</dbReference>
<evidence type="ECO:0000313" key="5">
    <source>
        <dbReference type="Proteomes" id="UP000694700"/>
    </source>
</evidence>
<evidence type="ECO:0000259" key="3">
    <source>
        <dbReference type="PROSITE" id="PS50010"/>
    </source>
</evidence>
<organism evidence="4 5">
    <name type="scientific">Cyprinus carpio</name>
    <name type="common">Common carp</name>
    <dbReference type="NCBI Taxonomy" id="7962"/>
    <lineage>
        <taxon>Eukaryota</taxon>
        <taxon>Metazoa</taxon>
        <taxon>Chordata</taxon>
        <taxon>Craniata</taxon>
        <taxon>Vertebrata</taxon>
        <taxon>Euteleostomi</taxon>
        <taxon>Actinopterygii</taxon>
        <taxon>Neopterygii</taxon>
        <taxon>Teleostei</taxon>
        <taxon>Ostariophysi</taxon>
        <taxon>Cypriniformes</taxon>
        <taxon>Cyprinidae</taxon>
        <taxon>Cyprininae</taxon>
        <taxon>Cyprinus</taxon>
    </lineage>
</organism>
<evidence type="ECO:0000259" key="2">
    <source>
        <dbReference type="PROSITE" id="PS50003"/>
    </source>
</evidence>
<feature type="domain" description="PH" evidence="2">
    <location>
        <begin position="919"/>
        <end position="1013"/>
    </location>
</feature>
<dbReference type="SUPFAM" id="SSF48065">
    <property type="entry name" value="DBL homology domain (DH-domain)"/>
    <property type="match status" value="1"/>
</dbReference>
<feature type="compositionally biased region" description="Low complexity" evidence="1">
    <location>
        <begin position="242"/>
        <end position="253"/>
    </location>
</feature>
<feature type="region of interest" description="Disordered" evidence="1">
    <location>
        <begin position="241"/>
        <end position="274"/>
    </location>
</feature>
<dbReference type="InterPro" id="IPR000219">
    <property type="entry name" value="DH_dom"/>
</dbReference>
<sequence length="1041" mass="116527">MKKPPVAPKPKLVQSHKPSPPPIAPKPEILLPSPSPTTHKRGKPAVAPKPCLPKAPQKPLQPRQDPCKTQLPPVSKNGGPALLSSHLSHYIIPPSIQGHQLGNSKSEDSKEICGTAEVGVGYNAKEQLFYNDTSEHASRSEREQMHAPTDPSHTSTEAQEETNSATLEKNQTSAQKQTSLQIPSPTKPLQEQSAERRHTGNIFSSCTSDNNGVPAPPSKPLPVPHPRRPRRALLRQNVVEIAPSETQAETPTETAEHVQTETLQESPENTSKSCHTYTDTPLNLCSPKENTENTDTDFSTNTDSLHKVDSFHSAHTEDLPPDLDSTHYSVPTNGVTLASVKTAAEEGSQPPAPPPRQKSLPQMVDSSCKASTSVDNLLLHCYSDLQDVECKDEEVQSDDEDDGAYGDFARYPITRSLPKQIKLSCGSQVAPITKPSLDREEKSPKVMPKKPQRNSLPASVVLRKQNTPPLTHTPPPLPNSSPPIFKELPAPPQEKLSWRVALPGITLFSKNQPTRSNSQPQAGGGGPVFVKKRAKSFSSADLQRVDTGTVSSEQLVRSDQTRRSLRKLLELRVYARLLPKLLRSGQSLDCTRTDGEYDENKATPTNQVTPGNEVEAQGDSEADCGVEYENIPLYEEIPEYMNLPWVYSNQDVDTVVYEVQEPCDVNRSVYACAYMYIYTSVIIHITILNYSCLEVERVKRNKVVHIAMEIMSSEKVYLASPFLCQDFRDAVAKATRASGKPLVEEKVLNQILYYLPQLYELNKDLLKELEERVAHWSDHQRLADIFVQKGPYLKMYSTYIREFDHNVALLDEQCRKNPPFANVVRQFETSPRCASLALKHYLLKPVQRIPQYQLLLTDYLKNLPEDSSDYKDTQTALSVVKEVANHANDIMKQGDNFQKLMQVQYSLNGHHEIVQPGRVFLKEGTLMKLSRKVMQPRMFFLFNDILLYTTPVQSGQYKVNSMLSLAGMKVSKPSQEAYQNELNIESVERSFILSANSATERDEWLEAIAKAIDDYTRKKISFVSSRSQEVENKKNDFIQSF</sequence>
<dbReference type="SUPFAM" id="SSF50729">
    <property type="entry name" value="PH domain-like"/>
    <property type="match status" value="1"/>
</dbReference>